<name>A0A0V1B9B7_TRISP</name>
<dbReference type="Proteomes" id="UP000054776">
    <property type="component" value="Unassembled WGS sequence"/>
</dbReference>
<dbReference type="EMBL" id="JYDH01000081">
    <property type="protein sequence ID" value="KRY33517.1"/>
    <property type="molecule type" value="Genomic_DNA"/>
</dbReference>
<proteinExistence type="predicted"/>
<gene>
    <name evidence="1" type="ORF">T01_2441</name>
</gene>
<accession>A0A0V1B9B7</accession>
<organism evidence="1 2">
    <name type="scientific">Trichinella spiralis</name>
    <name type="common">Trichina worm</name>
    <dbReference type="NCBI Taxonomy" id="6334"/>
    <lineage>
        <taxon>Eukaryota</taxon>
        <taxon>Metazoa</taxon>
        <taxon>Ecdysozoa</taxon>
        <taxon>Nematoda</taxon>
        <taxon>Enoplea</taxon>
        <taxon>Dorylaimia</taxon>
        <taxon>Trichinellida</taxon>
        <taxon>Trichinellidae</taxon>
        <taxon>Trichinella</taxon>
    </lineage>
</organism>
<comment type="caution">
    <text evidence="1">The sequence shown here is derived from an EMBL/GenBank/DDBJ whole genome shotgun (WGS) entry which is preliminary data.</text>
</comment>
<sequence length="137" mass="15031">LLAIPTYLGKCQVTAFDKSLSAINCSARPDISRCMNFVLVRESKATASSGPVSRRISARSFRMKKLCDAVSKRMKTTCDYPASTNSSNCVVIGDQDCFVALSKWGAAFDSEDQILETKFNSVSHMRTVQISGHPTRL</sequence>
<dbReference type="InParanoid" id="A0A0V1B9B7"/>
<feature type="non-terminal residue" evidence="1">
    <location>
        <position position="1"/>
    </location>
</feature>
<keyword evidence="2" id="KW-1185">Reference proteome</keyword>
<dbReference type="AlphaFoldDB" id="A0A0V1B9B7"/>
<evidence type="ECO:0000313" key="2">
    <source>
        <dbReference type="Proteomes" id="UP000054776"/>
    </source>
</evidence>
<protein>
    <submittedName>
        <fullName evidence="1">Uncharacterized protein</fullName>
    </submittedName>
</protein>
<evidence type="ECO:0000313" key="1">
    <source>
        <dbReference type="EMBL" id="KRY33517.1"/>
    </source>
</evidence>
<reference evidence="1 2" key="1">
    <citation type="submission" date="2015-01" db="EMBL/GenBank/DDBJ databases">
        <title>Evolution of Trichinella species and genotypes.</title>
        <authorList>
            <person name="Korhonen P.K."/>
            <person name="Edoardo P."/>
            <person name="Giuseppe L.R."/>
            <person name="Gasser R.B."/>
        </authorList>
    </citation>
    <scope>NUCLEOTIDE SEQUENCE [LARGE SCALE GENOMIC DNA]</scope>
    <source>
        <strain evidence="1">ISS3</strain>
    </source>
</reference>